<gene>
    <name evidence="3" type="ORF">A9Q75_00680</name>
</gene>
<name>A0A1Y5EV44_COLPS</name>
<dbReference type="AlphaFoldDB" id="A0A1Y5EV44"/>
<accession>A0A1Y5EV44</accession>
<dbReference type="Pfam" id="PF02464">
    <property type="entry name" value="CinA"/>
    <property type="match status" value="1"/>
</dbReference>
<protein>
    <recommendedName>
        <fullName evidence="1">CinA-like protein</fullName>
    </recommendedName>
</protein>
<reference evidence="4" key="1">
    <citation type="journal article" date="2017" name="Proc. Natl. Acad. Sci. U.S.A.">
        <title>Simulation of Deepwater Horizon oil plume reveals substrate specialization within a complex community of hydrocarbon degraders.</title>
        <authorList>
            <person name="Hu P."/>
            <person name="Dubinsky E.A."/>
            <person name="Probst A.J."/>
            <person name="Wang J."/>
            <person name="Sieber C.M.K."/>
            <person name="Tom L.M."/>
            <person name="Gardinali P."/>
            <person name="Banfield J.F."/>
            <person name="Atlas R.M."/>
            <person name="Andersen G.L."/>
        </authorList>
    </citation>
    <scope>NUCLEOTIDE SEQUENCE [LARGE SCALE GENOMIC DNA]</scope>
</reference>
<dbReference type="Pfam" id="PF00994">
    <property type="entry name" value="MoCF_biosynth"/>
    <property type="match status" value="1"/>
</dbReference>
<dbReference type="Gene3D" id="3.40.980.10">
    <property type="entry name" value="MoaB/Mog-like domain"/>
    <property type="match status" value="1"/>
</dbReference>
<dbReference type="EMBL" id="MAAF01000007">
    <property type="protein sequence ID" value="OUR84894.1"/>
    <property type="molecule type" value="Genomic_DNA"/>
</dbReference>
<organism evidence="3 4">
    <name type="scientific">Colwellia psychrerythraea</name>
    <name type="common">Vibrio psychroerythus</name>
    <dbReference type="NCBI Taxonomy" id="28229"/>
    <lineage>
        <taxon>Bacteria</taxon>
        <taxon>Pseudomonadati</taxon>
        <taxon>Pseudomonadota</taxon>
        <taxon>Gammaproteobacteria</taxon>
        <taxon>Alteromonadales</taxon>
        <taxon>Colwelliaceae</taxon>
        <taxon>Colwellia</taxon>
    </lineage>
</organism>
<dbReference type="SUPFAM" id="SSF53218">
    <property type="entry name" value="Molybdenum cofactor biosynthesis proteins"/>
    <property type="match status" value="1"/>
</dbReference>
<comment type="caution">
    <text evidence="3">The sequence shown here is derived from an EMBL/GenBank/DDBJ whole genome shotgun (WGS) entry which is preliminary data.</text>
</comment>
<evidence type="ECO:0000256" key="1">
    <source>
        <dbReference type="HAMAP-Rule" id="MF_00226"/>
    </source>
</evidence>
<proteinExistence type="inferred from homology"/>
<evidence type="ECO:0000313" key="4">
    <source>
        <dbReference type="Proteomes" id="UP000243053"/>
    </source>
</evidence>
<sequence>MSAPKVQLLLTGNELMTGDIVDSNSAMMAQVLKDIGLGIYRKVTVADDLALLVSEITYIASTSDILIINGGLGPTVDDLTAQALAVAIGKDLSQHPQALAHLTNWCQQRGTELNGPNLKQAILPKDCQIIANKKGSAVGFFVRYNHCDIYCTPGVPHELETMLIEQIVPTISEDLPRDLITDVTRLQVFGLGESSLQKMINEQLPEWPAAIELGFRAGMPLLEVKLTTNTQKGLSMKSAWQKRLTKVLGDHLIAEIKGKPKSLAEHLLNQLHQHNLKITTAESCTGGLIASKLTEISGSSMNFEAGFVTYSNEMKTAMLDVPTNLFEQYGAVSEKVVIAMAKGSLVKSNADLTIAVSGVAGPNGGTEEKPVGTVWFAWGSIDNIKTQCLLIPYKRYKFQQFVAAIGLDLLRRYQQNITTIPNYIIERSFTDQ</sequence>
<dbReference type="InterPro" id="IPR050101">
    <property type="entry name" value="CinA"/>
</dbReference>
<dbReference type="Proteomes" id="UP000243053">
    <property type="component" value="Unassembled WGS sequence"/>
</dbReference>
<feature type="domain" description="MoaB/Mog" evidence="2">
    <location>
        <begin position="7"/>
        <end position="174"/>
    </location>
</feature>
<dbReference type="InterPro" id="IPR008135">
    <property type="entry name" value="Competence-induced_CinA"/>
</dbReference>
<dbReference type="PIRSF" id="PIRSF006728">
    <property type="entry name" value="CinA"/>
    <property type="match status" value="1"/>
</dbReference>
<dbReference type="Gene3D" id="3.90.950.20">
    <property type="entry name" value="CinA-like"/>
    <property type="match status" value="1"/>
</dbReference>
<dbReference type="SUPFAM" id="SSF142433">
    <property type="entry name" value="CinA-like"/>
    <property type="match status" value="1"/>
</dbReference>
<evidence type="ECO:0000313" key="3">
    <source>
        <dbReference type="EMBL" id="OUR84894.1"/>
    </source>
</evidence>
<dbReference type="PANTHER" id="PTHR13939">
    <property type="entry name" value="NICOTINAMIDE-NUCLEOTIDE AMIDOHYDROLASE PNCC"/>
    <property type="match status" value="1"/>
</dbReference>
<comment type="similarity">
    <text evidence="1">Belongs to the CinA family.</text>
</comment>
<dbReference type="InterPro" id="IPR036425">
    <property type="entry name" value="MoaB/Mog-like_dom_sf"/>
</dbReference>
<dbReference type="InterPro" id="IPR008136">
    <property type="entry name" value="CinA_C"/>
</dbReference>
<dbReference type="HAMAP" id="MF_00226_B">
    <property type="entry name" value="CinA_B"/>
    <property type="match status" value="1"/>
</dbReference>
<dbReference type="PANTHER" id="PTHR13939:SF0">
    <property type="entry name" value="NMN AMIDOHYDROLASE-LIKE PROTEIN YFAY"/>
    <property type="match status" value="1"/>
</dbReference>
<dbReference type="InterPro" id="IPR036653">
    <property type="entry name" value="CinA-like_C"/>
</dbReference>
<dbReference type="NCBIfam" id="TIGR00199">
    <property type="entry name" value="PncC_domain"/>
    <property type="match status" value="1"/>
</dbReference>
<dbReference type="InterPro" id="IPR001453">
    <property type="entry name" value="MoaB/Mog_dom"/>
</dbReference>
<dbReference type="NCBIfam" id="TIGR00200">
    <property type="entry name" value="cinA_nterm"/>
    <property type="match status" value="1"/>
</dbReference>
<dbReference type="CDD" id="cd00885">
    <property type="entry name" value="cinA"/>
    <property type="match status" value="1"/>
</dbReference>
<dbReference type="SMART" id="SM00852">
    <property type="entry name" value="MoCF_biosynth"/>
    <property type="match status" value="1"/>
</dbReference>
<evidence type="ECO:0000259" key="2">
    <source>
        <dbReference type="SMART" id="SM00852"/>
    </source>
</evidence>